<evidence type="ECO:0000313" key="1">
    <source>
        <dbReference type="EMBL" id="PUZ39613.1"/>
    </source>
</evidence>
<dbReference type="Proteomes" id="UP000244336">
    <property type="component" value="Chromosome 9"/>
</dbReference>
<accession>A0A2T7C8N5</accession>
<dbReference type="EMBL" id="CM009757">
    <property type="protein sequence ID" value="PUZ39612.1"/>
    <property type="molecule type" value="Genomic_DNA"/>
</dbReference>
<protein>
    <submittedName>
        <fullName evidence="1">Uncharacterized protein</fullName>
    </submittedName>
</protein>
<evidence type="ECO:0000313" key="2">
    <source>
        <dbReference type="Proteomes" id="UP000244336"/>
    </source>
</evidence>
<reference evidence="1 2" key="1">
    <citation type="submission" date="2018-04" db="EMBL/GenBank/DDBJ databases">
        <title>WGS assembly of Panicum hallii var. hallii HAL2.</title>
        <authorList>
            <person name="Lovell J."/>
            <person name="Jenkins J."/>
            <person name="Lowry D."/>
            <person name="Mamidi S."/>
            <person name="Sreedasyam A."/>
            <person name="Weng X."/>
            <person name="Barry K."/>
            <person name="Bonette J."/>
            <person name="Campitelli B."/>
            <person name="Daum C."/>
            <person name="Gordon S."/>
            <person name="Gould B."/>
            <person name="Lipzen A."/>
            <person name="MacQueen A."/>
            <person name="Palacio-Mejia J."/>
            <person name="Plott C."/>
            <person name="Shakirov E."/>
            <person name="Shu S."/>
            <person name="Yoshinaga Y."/>
            <person name="Zane M."/>
            <person name="Rokhsar D."/>
            <person name="Grimwood J."/>
            <person name="Schmutz J."/>
            <person name="Juenger T."/>
        </authorList>
    </citation>
    <scope>NUCLEOTIDE SEQUENCE [LARGE SCALE GENOMIC DNA]</scope>
    <source>
        <strain evidence="2">cv. HAL2</strain>
        <strain evidence="1">HAL2</strain>
    </source>
</reference>
<name>A0A2T7C8N5_9POAL</name>
<keyword evidence="2" id="KW-1185">Reference proteome</keyword>
<proteinExistence type="predicted"/>
<dbReference type="AlphaFoldDB" id="A0A2T7C8N5"/>
<gene>
    <name evidence="1" type="ORF">GQ55_9G340700</name>
</gene>
<dbReference type="Gramene" id="PUZ39613">
    <property type="protein sequence ID" value="PUZ39613"/>
    <property type="gene ID" value="GQ55_9G340700"/>
</dbReference>
<sequence length="59" mass="6337">MQCSLTTSASELAATIHDQYLRSTGSLSPATSLVPRSVLAPQSMEVTFQALSSVFFKIM</sequence>
<dbReference type="EMBL" id="CM009757">
    <property type="protein sequence ID" value="PUZ39613.1"/>
    <property type="molecule type" value="Genomic_DNA"/>
</dbReference>
<dbReference type="Gramene" id="PUZ39612">
    <property type="protein sequence ID" value="PUZ39612"/>
    <property type="gene ID" value="GQ55_9G340700"/>
</dbReference>
<organism evidence="1 2">
    <name type="scientific">Panicum hallii var. hallii</name>
    <dbReference type="NCBI Taxonomy" id="1504633"/>
    <lineage>
        <taxon>Eukaryota</taxon>
        <taxon>Viridiplantae</taxon>
        <taxon>Streptophyta</taxon>
        <taxon>Embryophyta</taxon>
        <taxon>Tracheophyta</taxon>
        <taxon>Spermatophyta</taxon>
        <taxon>Magnoliopsida</taxon>
        <taxon>Liliopsida</taxon>
        <taxon>Poales</taxon>
        <taxon>Poaceae</taxon>
        <taxon>PACMAD clade</taxon>
        <taxon>Panicoideae</taxon>
        <taxon>Panicodae</taxon>
        <taxon>Paniceae</taxon>
        <taxon>Panicinae</taxon>
        <taxon>Panicum</taxon>
        <taxon>Panicum sect. Panicum</taxon>
    </lineage>
</organism>